<feature type="domain" description="KATNIP" evidence="2">
    <location>
        <begin position="194"/>
        <end position="248"/>
    </location>
</feature>
<organism evidence="3 4">
    <name type="scientific">Microctonus aethiopoides</name>
    <dbReference type="NCBI Taxonomy" id="144406"/>
    <lineage>
        <taxon>Eukaryota</taxon>
        <taxon>Metazoa</taxon>
        <taxon>Ecdysozoa</taxon>
        <taxon>Arthropoda</taxon>
        <taxon>Hexapoda</taxon>
        <taxon>Insecta</taxon>
        <taxon>Pterygota</taxon>
        <taxon>Neoptera</taxon>
        <taxon>Endopterygota</taxon>
        <taxon>Hymenoptera</taxon>
        <taxon>Apocrita</taxon>
        <taxon>Ichneumonoidea</taxon>
        <taxon>Braconidae</taxon>
        <taxon>Euphorinae</taxon>
        <taxon>Microctonus</taxon>
    </lineage>
</organism>
<sequence>MDQRLIENPPVKSSSGKTEQLPSWLVEMTENVQKLNKDNYNSLPAEINLSDELSSLHSSHRIENKEKRKSGRRARTYEKSSVMNDLTPDELKKMKNKSINSASALLMETRSKSDIPIKSNFHHSYEKEKITPMNLLDENHYIDNLEKTKFNIDTQLSNAMRKLSLDSATRIRINYKKSHIQKLDDSLSSIYYPNEDNGHKDNEFIVPELPSGQSLIIDILSTWGDRHCVGLNGIEIFSSTGEQVTITKIWSELNNIDDDDDNGDDLSVKNLINGIYRTRNDLDMWLIPFIDGNHHYVHMEFLKNVTVGLIRIWNYNKSRIHSYQGAKRVVIKLDDTVIFDGEIARASGDISGGINSFGDTILFTVDEDILELISKNDKTFHEFIDDSHSEAIEMPRPITAATDIINEIHINECSDDLQHTGSRDKNISIACKEIKLLLISNWGSLDMIGLNGIEIINDKSTIIPSSEISLHCNSGAGDDGIIRLINGNNLTVESKNMWICQCTPDITITITIILNSELFITGMRIWNYNGSLESSYCGVKQLLVELDGKKLFDDDFEGFVLRRAPGSCHYNFSQDINFINRPNIVKNYHDQLSHSKVPQENVDSFKLSTDVLNEINYEPPSMPQGFIYQIIIFSTWGDAYYVGLNGIELFDIDGKQIELSKKNVTAYPRSVNIIDGIDNDIRTPDKLIDGINDSADGQHSWLAPILPGELNRIYIIFDYPTIVSMIKIWNYLKTPKRKVKEFGIFVDDLLIYNGTLGEDEHHGTVYFSHNDYHETNSGPTAKPASESEQEIHLLNLERVATLGEDLLPDPLLRPYTSLLPNNSRNYTL</sequence>
<dbReference type="InterPro" id="IPR026704">
    <property type="entry name" value="KATNIP"/>
</dbReference>
<protein>
    <recommendedName>
        <fullName evidence="2">KATNIP domain-containing protein</fullName>
    </recommendedName>
</protein>
<evidence type="ECO:0000313" key="4">
    <source>
        <dbReference type="Proteomes" id="UP001168990"/>
    </source>
</evidence>
<keyword evidence="4" id="KW-1185">Reference proteome</keyword>
<proteinExistence type="predicted"/>
<dbReference type="AlphaFoldDB" id="A0AA39FQN3"/>
<feature type="domain" description="KATNIP" evidence="2">
    <location>
        <begin position="481"/>
        <end position="756"/>
    </location>
</feature>
<dbReference type="Pfam" id="PF14652">
    <property type="entry name" value="DUF4457"/>
    <property type="match status" value="3"/>
</dbReference>
<evidence type="ECO:0000313" key="3">
    <source>
        <dbReference type="EMBL" id="KAK0173913.1"/>
    </source>
</evidence>
<dbReference type="PANTHER" id="PTHR21534">
    <property type="entry name" value="KATANIN-INTERACTING PROTEIN"/>
    <property type="match status" value="1"/>
</dbReference>
<reference evidence="3" key="2">
    <citation type="submission" date="2023-03" db="EMBL/GenBank/DDBJ databases">
        <authorList>
            <person name="Inwood S.N."/>
            <person name="Skelly J.G."/>
            <person name="Guhlin J."/>
            <person name="Harrop T.W.R."/>
            <person name="Goldson S.G."/>
            <person name="Dearden P.K."/>
        </authorList>
    </citation>
    <scope>NUCLEOTIDE SEQUENCE</scope>
    <source>
        <strain evidence="3">Irish</strain>
        <tissue evidence="3">Whole body</tissue>
    </source>
</reference>
<dbReference type="PANTHER" id="PTHR21534:SF0">
    <property type="entry name" value="KATANIN-INTERACTING PROTEIN"/>
    <property type="match status" value="1"/>
</dbReference>
<feature type="domain" description="KATNIP" evidence="2">
    <location>
        <begin position="252"/>
        <end position="471"/>
    </location>
</feature>
<reference evidence="3" key="1">
    <citation type="journal article" date="2023" name="bioRxiv">
        <title>Scaffold-level genome assemblies of two parasitoid biocontrol wasps reveal the parthenogenesis mechanism and an associated novel virus.</title>
        <authorList>
            <person name="Inwood S."/>
            <person name="Skelly J."/>
            <person name="Guhlin J."/>
            <person name="Harrop T."/>
            <person name="Goldson S."/>
            <person name="Dearden P."/>
        </authorList>
    </citation>
    <scope>NUCLEOTIDE SEQUENCE</scope>
    <source>
        <strain evidence="3">Irish</strain>
        <tissue evidence="3">Whole body</tissue>
    </source>
</reference>
<accession>A0AA39FQN3</accession>
<feature type="region of interest" description="Disordered" evidence="1">
    <location>
        <begin position="56"/>
        <end position="78"/>
    </location>
</feature>
<evidence type="ECO:0000259" key="2">
    <source>
        <dbReference type="Pfam" id="PF14652"/>
    </source>
</evidence>
<feature type="region of interest" description="Disordered" evidence="1">
    <location>
        <begin position="1"/>
        <end position="22"/>
    </location>
</feature>
<dbReference type="Proteomes" id="UP001168990">
    <property type="component" value="Unassembled WGS sequence"/>
</dbReference>
<feature type="compositionally biased region" description="Polar residues" evidence="1">
    <location>
        <begin position="11"/>
        <end position="21"/>
    </location>
</feature>
<name>A0AA39FQN3_9HYME</name>
<comment type="caution">
    <text evidence="3">The sequence shown here is derived from an EMBL/GenBank/DDBJ whole genome shotgun (WGS) entry which is preliminary data.</text>
</comment>
<dbReference type="EMBL" id="JAQQBS010000002">
    <property type="protein sequence ID" value="KAK0173913.1"/>
    <property type="molecule type" value="Genomic_DNA"/>
</dbReference>
<gene>
    <name evidence="3" type="ORF">PV328_007050</name>
</gene>
<evidence type="ECO:0000256" key="1">
    <source>
        <dbReference type="SAM" id="MobiDB-lite"/>
    </source>
</evidence>
<dbReference type="InterPro" id="IPR027859">
    <property type="entry name" value="KATNIP_dom"/>
</dbReference>